<protein>
    <submittedName>
        <fullName evidence="1">Uncharacterized protein</fullName>
    </submittedName>
</protein>
<reference evidence="2" key="1">
    <citation type="submission" date="2017-11" db="EMBL/GenBank/DDBJ databases">
        <authorList>
            <person name="Lima N.C."/>
            <person name="Parody-Merino A.M."/>
            <person name="Battley P.F."/>
            <person name="Fidler A.E."/>
            <person name="Prosdocimi F."/>
        </authorList>
    </citation>
    <scope>NUCLEOTIDE SEQUENCE [LARGE SCALE GENOMIC DNA]</scope>
</reference>
<gene>
    <name evidence="1" type="ORF">llap_10494</name>
</gene>
<sequence>MTSLQERGSSKCTSSEWPMVTLRQAGGIELLFRACFCVLEQKEVFTVVVVASASGDGQMVRIYRSQSNMSAKHVSVHWQRGPRSSHLREYICSGMYASAQAVRLKWGTKPSKMQSCSCTIQNELQRLFLPLLTQIMAVGSGDCRKRKASLEQRDATTSLGKALGIQQQRTSSSRKAYGLGPVLAPFSWAVARVTQDWHGSVSWQSLTGTFLKNIKVLIWKQMPDRQLDSPSSA</sequence>
<evidence type="ECO:0000313" key="2">
    <source>
        <dbReference type="Proteomes" id="UP000233556"/>
    </source>
</evidence>
<accession>A0A2I0TZJ9</accession>
<proteinExistence type="predicted"/>
<organism evidence="1 2">
    <name type="scientific">Limosa lapponica baueri</name>
    <dbReference type="NCBI Taxonomy" id="1758121"/>
    <lineage>
        <taxon>Eukaryota</taxon>
        <taxon>Metazoa</taxon>
        <taxon>Chordata</taxon>
        <taxon>Craniata</taxon>
        <taxon>Vertebrata</taxon>
        <taxon>Euteleostomi</taxon>
        <taxon>Archelosauria</taxon>
        <taxon>Archosauria</taxon>
        <taxon>Dinosauria</taxon>
        <taxon>Saurischia</taxon>
        <taxon>Theropoda</taxon>
        <taxon>Coelurosauria</taxon>
        <taxon>Aves</taxon>
        <taxon>Neognathae</taxon>
        <taxon>Neoaves</taxon>
        <taxon>Charadriiformes</taxon>
        <taxon>Scolopacidae</taxon>
        <taxon>Limosa</taxon>
    </lineage>
</organism>
<name>A0A2I0TZJ9_LIMLA</name>
<evidence type="ECO:0000313" key="1">
    <source>
        <dbReference type="EMBL" id="PKU39201.1"/>
    </source>
</evidence>
<dbReference type="EMBL" id="KZ506543">
    <property type="protein sequence ID" value="PKU39201.1"/>
    <property type="molecule type" value="Genomic_DNA"/>
</dbReference>
<dbReference type="Proteomes" id="UP000233556">
    <property type="component" value="Unassembled WGS sequence"/>
</dbReference>
<dbReference type="AlphaFoldDB" id="A0A2I0TZJ9"/>
<keyword evidence="2" id="KW-1185">Reference proteome</keyword>
<reference evidence="2" key="2">
    <citation type="submission" date="2017-12" db="EMBL/GenBank/DDBJ databases">
        <title>Genome sequence of the Bar-tailed Godwit (Limosa lapponica baueri).</title>
        <authorList>
            <person name="Lima N.C.B."/>
            <person name="Parody-Merino A.M."/>
            <person name="Battley P.F."/>
            <person name="Fidler A.E."/>
            <person name="Prosdocimi F."/>
        </authorList>
    </citation>
    <scope>NUCLEOTIDE SEQUENCE [LARGE SCALE GENOMIC DNA]</scope>
</reference>